<evidence type="ECO:0000256" key="1">
    <source>
        <dbReference type="SAM" id="MobiDB-lite"/>
    </source>
</evidence>
<feature type="region of interest" description="Disordered" evidence="1">
    <location>
        <begin position="115"/>
        <end position="195"/>
    </location>
</feature>
<dbReference type="OrthoDB" id="453610at2759"/>
<dbReference type="AlphaFoldDB" id="A0A1Q9C986"/>
<sequence>MALSVSSLLSSEVYEHRTCGMQRELLAEVMVAMKALPDTEKAQELCQKVLGMLPGSNAAVLLSPAMGKPFAEASRGSDPTLIVKDIRMHHKTSMAEDMEMDQSRAAQAQLREVLGTSTPFSFGGSGTAKKSERETEEEDKDLQPAPKFPRGQNKGAQGGKGWKEAQNSYTGHGWWGNKARGSQEDPWADAASRSGGKLPDLATQHLLQVVVKMVTRHEEELARIRIDTNFMMFMDVMQEGVYDLMKLTAEQWHAKFTAKKVTASLRVMLMLALLGEIQDRMVKTVESEEQLQRCLDIGWMAEGSTKLNPVYRYYRWNPETRDGGSAECPDQVSVDEAGKCHEALTALSGNACLKLAGLRLRPDRGQKHPLMKELEQAYLSVPYTDWTAREQTWNRAAPQPEKATEEAK</sequence>
<evidence type="ECO:0000313" key="3">
    <source>
        <dbReference type="Proteomes" id="UP000186817"/>
    </source>
</evidence>
<evidence type="ECO:0000313" key="2">
    <source>
        <dbReference type="EMBL" id="OLP79478.1"/>
    </source>
</evidence>
<gene>
    <name evidence="2" type="ORF">AK812_SmicGene40230</name>
</gene>
<protein>
    <submittedName>
        <fullName evidence="2">Uncharacterized protein</fullName>
    </submittedName>
</protein>
<name>A0A1Q9C986_SYMMI</name>
<comment type="caution">
    <text evidence="2">The sequence shown here is derived from an EMBL/GenBank/DDBJ whole genome shotgun (WGS) entry which is preliminary data.</text>
</comment>
<dbReference type="EMBL" id="LSRX01001480">
    <property type="protein sequence ID" value="OLP79478.1"/>
    <property type="molecule type" value="Genomic_DNA"/>
</dbReference>
<reference evidence="2 3" key="1">
    <citation type="submission" date="2016-02" db="EMBL/GenBank/DDBJ databases">
        <title>Genome analysis of coral dinoflagellate symbionts highlights evolutionary adaptations to a symbiotic lifestyle.</title>
        <authorList>
            <person name="Aranda M."/>
            <person name="Li Y."/>
            <person name="Liew Y.J."/>
            <person name="Baumgarten S."/>
            <person name="Simakov O."/>
            <person name="Wilson M."/>
            <person name="Piel J."/>
            <person name="Ashoor H."/>
            <person name="Bougouffa S."/>
            <person name="Bajic V.B."/>
            <person name="Ryu T."/>
            <person name="Ravasi T."/>
            <person name="Bayer T."/>
            <person name="Micklem G."/>
            <person name="Kim H."/>
            <person name="Bhak J."/>
            <person name="Lajeunesse T.C."/>
            <person name="Voolstra C.R."/>
        </authorList>
    </citation>
    <scope>NUCLEOTIDE SEQUENCE [LARGE SCALE GENOMIC DNA]</scope>
    <source>
        <strain evidence="2 3">CCMP2467</strain>
    </source>
</reference>
<dbReference type="Proteomes" id="UP000186817">
    <property type="component" value="Unassembled WGS sequence"/>
</dbReference>
<keyword evidence="3" id="KW-1185">Reference proteome</keyword>
<organism evidence="2 3">
    <name type="scientific">Symbiodinium microadriaticum</name>
    <name type="common">Dinoflagellate</name>
    <name type="synonym">Zooxanthella microadriatica</name>
    <dbReference type="NCBI Taxonomy" id="2951"/>
    <lineage>
        <taxon>Eukaryota</taxon>
        <taxon>Sar</taxon>
        <taxon>Alveolata</taxon>
        <taxon>Dinophyceae</taxon>
        <taxon>Suessiales</taxon>
        <taxon>Symbiodiniaceae</taxon>
        <taxon>Symbiodinium</taxon>
    </lineage>
</organism>
<accession>A0A1Q9C986</accession>
<proteinExistence type="predicted"/>